<dbReference type="RefSeq" id="WP_040734265.1">
    <property type="nucleotide sequence ID" value="NZ_QJKF01000020.1"/>
</dbReference>
<dbReference type="Gene3D" id="3.30.70.100">
    <property type="match status" value="1"/>
</dbReference>
<dbReference type="Proteomes" id="UP000247569">
    <property type="component" value="Unassembled WGS sequence"/>
</dbReference>
<proteinExistence type="predicted"/>
<keyword evidence="3" id="KW-1185">Reference proteome</keyword>
<reference evidence="2 3" key="1">
    <citation type="submission" date="2018-05" db="EMBL/GenBank/DDBJ databases">
        <title>Genomic Encyclopedia of Type Strains, Phase IV (KMG-IV): sequencing the most valuable type-strain genomes for metagenomic binning, comparative biology and taxonomic classification.</title>
        <authorList>
            <person name="Goeker M."/>
        </authorList>
    </citation>
    <scope>NUCLEOTIDE SEQUENCE [LARGE SCALE GENOMIC DNA]</scope>
    <source>
        <strain evidence="2 3">DSM 44704</strain>
    </source>
</reference>
<evidence type="ECO:0000259" key="1">
    <source>
        <dbReference type="Pfam" id="PF07110"/>
    </source>
</evidence>
<dbReference type="AlphaFoldDB" id="A0A318KCS5"/>
<accession>A0A318KCS5</accession>
<protein>
    <submittedName>
        <fullName evidence="2">Uncharacterized protein (TIGR02118 family)</fullName>
    </submittedName>
</protein>
<dbReference type="InterPro" id="IPR011008">
    <property type="entry name" value="Dimeric_a/b-barrel"/>
</dbReference>
<dbReference type="NCBIfam" id="TIGR02118">
    <property type="entry name" value="EthD family reductase"/>
    <property type="match status" value="1"/>
</dbReference>
<dbReference type="SUPFAM" id="SSF54909">
    <property type="entry name" value="Dimeric alpha+beta barrel"/>
    <property type="match status" value="1"/>
</dbReference>
<comment type="caution">
    <text evidence="2">The sequence shown here is derived from an EMBL/GenBank/DDBJ whole genome shotgun (WGS) entry which is preliminary data.</text>
</comment>
<feature type="domain" description="EthD" evidence="1">
    <location>
        <begin position="14"/>
        <end position="89"/>
    </location>
</feature>
<evidence type="ECO:0000313" key="2">
    <source>
        <dbReference type="EMBL" id="PXX56357.1"/>
    </source>
</evidence>
<dbReference type="InterPro" id="IPR009799">
    <property type="entry name" value="EthD_dom"/>
</dbReference>
<gene>
    <name evidence="2" type="ORF">DFR70_12098</name>
</gene>
<evidence type="ECO:0000313" key="3">
    <source>
        <dbReference type="Proteomes" id="UP000247569"/>
    </source>
</evidence>
<sequence>MNFRIAVCYGKPENPAAFDQHYTAVHIPLARAVPGMTEFTWGKVASIGMDEPPYYAVANMYFADEKALLAGMSSPEMLAAGRDLRNFATGGVMMYTQEEQSVR</sequence>
<dbReference type="Pfam" id="PF07110">
    <property type="entry name" value="EthD"/>
    <property type="match status" value="1"/>
</dbReference>
<dbReference type="EMBL" id="QJKF01000020">
    <property type="protein sequence ID" value="PXX56357.1"/>
    <property type="molecule type" value="Genomic_DNA"/>
</dbReference>
<name>A0A318KCS5_9NOCA</name>
<organism evidence="2 3">
    <name type="scientific">Nocardia tenerifensis</name>
    <dbReference type="NCBI Taxonomy" id="228006"/>
    <lineage>
        <taxon>Bacteria</taxon>
        <taxon>Bacillati</taxon>
        <taxon>Actinomycetota</taxon>
        <taxon>Actinomycetes</taxon>
        <taxon>Mycobacteriales</taxon>
        <taxon>Nocardiaceae</taxon>
        <taxon>Nocardia</taxon>
    </lineage>
</organism>
<dbReference type="OrthoDB" id="5294870at2"/>
<dbReference type="GO" id="GO:0016491">
    <property type="term" value="F:oxidoreductase activity"/>
    <property type="evidence" value="ECO:0007669"/>
    <property type="project" value="InterPro"/>
</dbReference>